<dbReference type="RefSeq" id="WP_091137131.1">
    <property type="nucleotide sequence ID" value="NZ_FMVJ01000010.1"/>
</dbReference>
<proteinExistence type="predicted"/>
<evidence type="ECO:0000256" key="1">
    <source>
        <dbReference type="SAM" id="Phobius"/>
    </source>
</evidence>
<keyword evidence="1" id="KW-0812">Transmembrane</keyword>
<accession>A0A1G5KJR1</accession>
<dbReference type="EMBL" id="FMVJ01000010">
    <property type="protein sequence ID" value="SCZ00883.1"/>
    <property type="molecule type" value="Genomic_DNA"/>
</dbReference>
<feature type="transmembrane region" description="Helical" evidence="1">
    <location>
        <begin position="36"/>
        <end position="56"/>
    </location>
</feature>
<keyword evidence="3" id="KW-1185">Reference proteome</keyword>
<organism evidence="2 3">
    <name type="scientific">Microvirga guangxiensis</name>
    <dbReference type="NCBI Taxonomy" id="549386"/>
    <lineage>
        <taxon>Bacteria</taxon>
        <taxon>Pseudomonadati</taxon>
        <taxon>Pseudomonadota</taxon>
        <taxon>Alphaproteobacteria</taxon>
        <taxon>Hyphomicrobiales</taxon>
        <taxon>Methylobacteriaceae</taxon>
        <taxon>Microvirga</taxon>
    </lineage>
</organism>
<keyword evidence="1" id="KW-0472">Membrane</keyword>
<feature type="transmembrane region" description="Helical" evidence="1">
    <location>
        <begin position="102"/>
        <end position="121"/>
    </location>
</feature>
<evidence type="ECO:0000313" key="2">
    <source>
        <dbReference type="EMBL" id="SCZ00883.1"/>
    </source>
</evidence>
<dbReference type="Proteomes" id="UP000199569">
    <property type="component" value="Unassembled WGS sequence"/>
</dbReference>
<protein>
    <submittedName>
        <fullName evidence="2">Uncharacterized protein</fullName>
    </submittedName>
</protein>
<evidence type="ECO:0000313" key="3">
    <source>
        <dbReference type="Proteomes" id="UP000199569"/>
    </source>
</evidence>
<keyword evidence="1" id="KW-1133">Transmembrane helix</keyword>
<sequence>MIAISRWLIEKPYRGTVINIAMLITVLALIGSAGLLRIVGGGAVAIAAAHFFLHAARRAFLSRAAMNLYQALLIWVPGVLAVGLAAASLHVLTSYESNALEYGMGTVLLAWQLAVLTVAGYDLRAQSMRRSTATGDL</sequence>
<feature type="transmembrane region" description="Helical" evidence="1">
    <location>
        <begin position="68"/>
        <end position="90"/>
    </location>
</feature>
<dbReference type="AlphaFoldDB" id="A0A1G5KJR1"/>
<dbReference type="STRING" id="549386.SAMN02927923_03389"/>
<gene>
    <name evidence="2" type="ORF">SAMN02927923_03389</name>
</gene>
<name>A0A1G5KJR1_9HYPH</name>
<feature type="transmembrane region" description="Helical" evidence="1">
    <location>
        <begin position="12"/>
        <end position="30"/>
    </location>
</feature>
<reference evidence="3" key="1">
    <citation type="submission" date="2016-10" db="EMBL/GenBank/DDBJ databases">
        <authorList>
            <person name="Varghese N."/>
            <person name="Submissions S."/>
        </authorList>
    </citation>
    <scope>NUCLEOTIDE SEQUENCE [LARGE SCALE GENOMIC DNA]</scope>
    <source>
        <strain evidence="3">CGMCC 1.7666</strain>
    </source>
</reference>